<dbReference type="InterPro" id="IPR003594">
    <property type="entry name" value="HATPase_dom"/>
</dbReference>
<accession>A0ABN5P5E4</accession>
<evidence type="ECO:0000313" key="11">
    <source>
        <dbReference type="EMBL" id="AXX95075.1"/>
    </source>
</evidence>
<evidence type="ECO:0000256" key="7">
    <source>
        <dbReference type="ARBA" id="ARBA00023136"/>
    </source>
</evidence>
<feature type="domain" description="Histidine kinase" evidence="9">
    <location>
        <begin position="250"/>
        <end position="442"/>
    </location>
</feature>
<dbReference type="SUPFAM" id="SSF55874">
    <property type="entry name" value="ATPase domain of HSP90 chaperone/DNA topoisomerase II/histidine kinase"/>
    <property type="match status" value="1"/>
</dbReference>
<dbReference type="PANTHER" id="PTHR45528">
    <property type="entry name" value="SENSOR HISTIDINE KINASE CPXA"/>
    <property type="match status" value="1"/>
</dbReference>
<evidence type="ECO:0000256" key="5">
    <source>
        <dbReference type="ARBA" id="ARBA00022679"/>
    </source>
</evidence>
<dbReference type="InterPro" id="IPR036097">
    <property type="entry name" value="HisK_dim/P_sf"/>
</dbReference>
<dbReference type="SUPFAM" id="SSF47384">
    <property type="entry name" value="Homodimeric domain of signal transducing histidine kinase"/>
    <property type="match status" value="1"/>
</dbReference>
<proteinExistence type="predicted"/>
<dbReference type="Proteomes" id="UP000262582">
    <property type="component" value="Chromosome"/>
</dbReference>
<feature type="domain" description="HAMP" evidence="10">
    <location>
        <begin position="190"/>
        <end position="242"/>
    </location>
</feature>
<evidence type="ECO:0000256" key="1">
    <source>
        <dbReference type="ARBA" id="ARBA00000085"/>
    </source>
</evidence>
<dbReference type="SUPFAM" id="SSF158472">
    <property type="entry name" value="HAMP domain-like"/>
    <property type="match status" value="1"/>
</dbReference>
<dbReference type="CDD" id="cd00075">
    <property type="entry name" value="HATPase"/>
    <property type="match status" value="1"/>
</dbReference>
<dbReference type="PANTHER" id="PTHR45528:SF12">
    <property type="entry name" value="SENSOR HISTIDINE KINASE ARSS"/>
    <property type="match status" value="1"/>
</dbReference>
<keyword evidence="5" id="KW-0808">Transferase</keyword>
<evidence type="ECO:0000256" key="8">
    <source>
        <dbReference type="SAM" id="Phobius"/>
    </source>
</evidence>
<keyword evidence="4" id="KW-0597">Phosphoprotein</keyword>
<comment type="subcellular location">
    <subcellularLocation>
        <location evidence="2">Membrane</location>
        <topology evidence="2">Multi-pass membrane protein</topology>
    </subcellularLocation>
</comment>
<evidence type="ECO:0000256" key="6">
    <source>
        <dbReference type="ARBA" id="ARBA00022777"/>
    </source>
</evidence>
<evidence type="ECO:0000313" key="12">
    <source>
        <dbReference type="Proteomes" id="UP000262582"/>
    </source>
</evidence>
<dbReference type="Gene3D" id="1.10.287.130">
    <property type="match status" value="1"/>
</dbReference>
<keyword evidence="7 8" id="KW-0472">Membrane</keyword>
<dbReference type="Pfam" id="PF02518">
    <property type="entry name" value="HATPase_c"/>
    <property type="match status" value="1"/>
</dbReference>
<organism evidence="11 12">
    <name type="scientific">Arcobacter ellisii</name>
    <dbReference type="NCBI Taxonomy" id="913109"/>
    <lineage>
        <taxon>Bacteria</taxon>
        <taxon>Pseudomonadati</taxon>
        <taxon>Campylobacterota</taxon>
        <taxon>Epsilonproteobacteria</taxon>
        <taxon>Campylobacterales</taxon>
        <taxon>Arcobacteraceae</taxon>
        <taxon>Arcobacter</taxon>
    </lineage>
</organism>
<dbReference type="EMBL" id="CP032097">
    <property type="protein sequence ID" value="AXX95075.1"/>
    <property type="molecule type" value="Genomic_DNA"/>
</dbReference>
<dbReference type="InterPro" id="IPR003660">
    <property type="entry name" value="HAMP_dom"/>
</dbReference>
<dbReference type="PROSITE" id="PS50109">
    <property type="entry name" value="HIS_KIN"/>
    <property type="match status" value="1"/>
</dbReference>
<dbReference type="InterPro" id="IPR005467">
    <property type="entry name" value="His_kinase_dom"/>
</dbReference>
<comment type="catalytic activity">
    <reaction evidence="1">
        <text>ATP + protein L-histidine = ADP + protein N-phospho-L-histidine.</text>
        <dbReference type="EC" id="2.7.13.3"/>
    </reaction>
</comment>
<reference evidence="11 12" key="1">
    <citation type="submission" date="2018-08" db="EMBL/GenBank/DDBJ databases">
        <title>Complete genome of the Arcobacter ellisii type strain LMG 26155.</title>
        <authorList>
            <person name="Miller W.G."/>
            <person name="Yee E."/>
            <person name="Bono J.L."/>
        </authorList>
    </citation>
    <scope>NUCLEOTIDE SEQUENCE [LARGE SCALE GENOMIC DNA]</scope>
    <source>
        <strain evidence="11 12">LMG 26155</strain>
    </source>
</reference>
<gene>
    <name evidence="11" type="ORF">AELL_1412</name>
</gene>
<sequence length="442" mass="52500">MVINWLINKKDSIFFQIRLFFLSIFLIINIIIIIQFIVDSKTYSLLEIKRYLSTIRIVEDLNMKNASLQEINEKIAIFDMKLSNKNLQDILTSNYKKLEIDKEAPLDIYMLEGIKYIHFNPKFPDLKRMPPPPEKPLFERFEEPIFFKLRPKPFEVLLIDELKEKNFKYFWLLVLSVIDILLIWFFLFIKKKLKPLISLREDMKNLSKGSFKISTKTDGKDEISELTKEFSNALKQLKELRDSRNLFLRNIMHELKTPITKGKLITDFYEDSERKYILIRVFQRLEYLLSEFAKIEELTSGQITLNKNEYHIIELVNQSFDILLLDEHSIEIDEKADLKINADFELFSIALKNLIDNAIRYSVEEEPKIIIEKNSIKIINKGKKLTKDIEEYYKPFNHDYETATSGLGLGLYISNNIIKIHNYKLEYKYIDGCHHFYIIISS</sequence>
<evidence type="ECO:0000256" key="4">
    <source>
        <dbReference type="ARBA" id="ARBA00022553"/>
    </source>
</evidence>
<evidence type="ECO:0000259" key="9">
    <source>
        <dbReference type="PROSITE" id="PS50109"/>
    </source>
</evidence>
<dbReference type="InterPro" id="IPR047994">
    <property type="entry name" value="ArsS-like"/>
</dbReference>
<dbReference type="EC" id="2.7.13.3" evidence="3"/>
<dbReference type="InterPro" id="IPR036890">
    <property type="entry name" value="HATPase_C_sf"/>
</dbReference>
<name>A0ABN5P5E4_9BACT</name>
<dbReference type="CDD" id="cd06225">
    <property type="entry name" value="HAMP"/>
    <property type="match status" value="1"/>
</dbReference>
<dbReference type="GO" id="GO:0016301">
    <property type="term" value="F:kinase activity"/>
    <property type="evidence" value="ECO:0007669"/>
    <property type="project" value="UniProtKB-KW"/>
</dbReference>
<dbReference type="NCBIfam" id="NF038389">
    <property type="entry name" value="ArsS_fam_HK"/>
    <property type="match status" value="1"/>
</dbReference>
<keyword evidence="8" id="KW-0812">Transmembrane</keyword>
<feature type="transmembrane region" description="Helical" evidence="8">
    <location>
        <begin position="19"/>
        <end position="38"/>
    </location>
</feature>
<keyword evidence="12" id="KW-1185">Reference proteome</keyword>
<dbReference type="Gene3D" id="3.30.565.10">
    <property type="entry name" value="Histidine kinase-like ATPase, C-terminal domain"/>
    <property type="match status" value="1"/>
</dbReference>
<keyword evidence="6 11" id="KW-0418">Kinase</keyword>
<protein>
    <recommendedName>
        <fullName evidence="3">histidine kinase</fullName>
        <ecNumber evidence="3">2.7.13.3</ecNumber>
    </recommendedName>
</protein>
<evidence type="ECO:0000256" key="2">
    <source>
        <dbReference type="ARBA" id="ARBA00004141"/>
    </source>
</evidence>
<evidence type="ECO:0000256" key="3">
    <source>
        <dbReference type="ARBA" id="ARBA00012438"/>
    </source>
</evidence>
<evidence type="ECO:0000259" key="10">
    <source>
        <dbReference type="PROSITE" id="PS50885"/>
    </source>
</evidence>
<dbReference type="PROSITE" id="PS50885">
    <property type="entry name" value="HAMP"/>
    <property type="match status" value="1"/>
</dbReference>
<dbReference type="InterPro" id="IPR050398">
    <property type="entry name" value="HssS/ArlS-like"/>
</dbReference>
<dbReference type="SMART" id="SM00387">
    <property type="entry name" value="HATPase_c"/>
    <property type="match status" value="1"/>
</dbReference>
<keyword evidence="8" id="KW-1133">Transmembrane helix</keyword>
<feature type="transmembrane region" description="Helical" evidence="8">
    <location>
        <begin position="169"/>
        <end position="189"/>
    </location>
</feature>
<dbReference type="RefSeq" id="WP_226806024.1">
    <property type="nucleotide sequence ID" value="NZ_CP032097.1"/>
</dbReference>